<gene>
    <name evidence="7" type="ORF">ENN90_01265</name>
</gene>
<dbReference type="EMBL" id="DSDK01000078">
    <property type="protein sequence ID" value="HDR50239.1"/>
    <property type="molecule type" value="Genomic_DNA"/>
</dbReference>
<proteinExistence type="predicted"/>
<keyword evidence="3" id="KW-0998">Cell outer membrane</keyword>
<feature type="domain" description="OmpA-like" evidence="6">
    <location>
        <begin position="212"/>
        <end position="327"/>
    </location>
</feature>
<evidence type="ECO:0000256" key="3">
    <source>
        <dbReference type="ARBA" id="ARBA00023237"/>
    </source>
</evidence>
<dbReference type="InterPro" id="IPR050330">
    <property type="entry name" value="Bact_OuterMem_StrucFunc"/>
</dbReference>
<feature type="signal peptide" evidence="5">
    <location>
        <begin position="1"/>
        <end position="22"/>
    </location>
</feature>
<dbReference type="PANTHER" id="PTHR30329">
    <property type="entry name" value="STATOR ELEMENT OF FLAGELLAR MOTOR COMPLEX"/>
    <property type="match status" value="1"/>
</dbReference>
<dbReference type="InterPro" id="IPR006664">
    <property type="entry name" value="OMP_bac"/>
</dbReference>
<evidence type="ECO:0000256" key="5">
    <source>
        <dbReference type="SAM" id="SignalP"/>
    </source>
</evidence>
<organism evidence="7">
    <name type="scientific">Mariniphaga anaerophila</name>
    <dbReference type="NCBI Taxonomy" id="1484053"/>
    <lineage>
        <taxon>Bacteria</taxon>
        <taxon>Pseudomonadati</taxon>
        <taxon>Bacteroidota</taxon>
        <taxon>Bacteroidia</taxon>
        <taxon>Marinilabiliales</taxon>
        <taxon>Prolixibacteraceae</taxon>
        <taxon>Mariniphaga</taxon>
    </lineage>
</organism>
<keyword evidence="5" id="KW-0732">Signal</keyword>
<dbReference type="InterPro" id="IPR036737">
    <property type="entry name" value="OmpA-like_sf"/>
</dbReference>
<dbReference type="AlphaFoldDB" id="A0A831PI33"/>
<comment type="subcellular location">
    <subcellularLocation>
        <location evidence="1">Cell outer membrane</location>
    </subcellularLocation>
</comment>
<evidence type="ECO:0000256" key="4">
    <source>
        <dbReference type="PROSITE-ProRule" id="PRU00473"/>
    </source>
</evidence>
<feature type="chain" id="PRO_5032795601" description="OmpA-like domain-containing protein" evidence="5">
    <location>
        <begin position="23"/>
        <end position="327"/>
    </location>
</feature>
<protein>
    <recommendedName>
        <fullName evidence="6">OmpA-like domain-containing protein</fullName>
    </recommendedName>
</protein>
<dbReference type="CDD" id="cd07185">
    <property type="entry name" value="OmpA_C-like"/>
    <property type="match status" value="1"/>
</dbReference>
<dbReference type="GO" id="GO:0009279">
    <property type="term" value="C:cell outer membrane"/>
    <property type="evidence" value="ECO:0007669"/>
    <property type="project" value="UniProtKB-SubCell"/>
</dbReference>
<accession>A0A831PI33</accession>
<dbReference type="Pfam" id="PF00691">
    <property type="entry name" value="OmpA"/>
    <property type="match status" value="1"/>
</dbReference>
<dbReference type="InterPro" id="IPR006665">
    <property type="entry name" value="OmpA-like"/>
</dbReference>
<reference evidence="7" key="1">
    <citation type="journal article" date="2020" name="mSystems">
        <title>Genome- and Community-Level Interaction Insights into Carbon Utilization and Element Cycling Functions of Hydrothermarchaeota in Hydrothermal Sediment.</title>
        <authorList>
            <person name="Zhou Z."/>
            <person name="Liu Y."/>
            <person name="Xu W."/>
            <person name="Pan J."/>
            <person name="Luo Z.H."/>
            <person name="Li M."/>
        </authorList>
    </citation>
    <scope>NUCLEOTIDE SEQUENCE [LARGE SCALE GENOMIC DNA]</scope>
    <source>
        <strain evidence="7">SpSt-1217</strain>
    </source>
</reference>
<dbReference type="Proteomes" id="UP000886047">
    <property type="component" value="Unassembled WGS sequence"/>
</dbReference>
<dbReference type="PROSITE" id="PS51123">
    <property type="entry name" value="OMPA_2"/>
    <property type="match status" value="1"/>
</dbReference>
<dbReference type="Gene3D" id="3.30.1330.60">
    <property type="entry name" value="OmpA-like domain"/>
    <property type="match status" value="1"/>
</dbReference>
<evidence type="ECO:0000313" key="7">
    <source>
        <dbReference type="EMBL" id="HDR50239.1"/>
    </source>
</evidence>
<evidence type="ECO:0000259" key="6">
    <source>
        <dbReference type="PROSITE" id="PS51123"/>
    </source>
</evidence>
<evidence type="ECO:0000256" key="1">
    <source>
        <dbReference type="ARBA" id="ARBA00004442"/>
    </source>
</evidence>
<dbReference type="PANTHER" id="PTHR30329:SF21">
    <property type="entry name" value="LIPOPROTEIN YIAD-RELATED"/>
    <property type="match status" value="1"/>
</dbReference>
<dbReference type="PRINTS" id="PR01021">
    <property type="entry name" value="OMPADOMAIN"/>
</dbReference>
<name>A0A831PI33_9BACT</name>
<keyword evidence="2 4" id="KW-0472">Membrane</keyword>
<evidence type="ECO:0000256" key="2">
    <source>
        <dbReference type="ARBA" id="ARBA00023136"/>
    </source>
</evidence>
<dbReference type="SUPFAM" id="SSF103088">
    <property type="entry name" value="OmpA-like"/>
    <property type="match status" value="1"/>
</dbReference>
<sequence>MVKKTEILLVLIAISFSTHLSAQRADDIENSKDHPLVSRFKGSVIEYYKETKWGSYKLPVSKSGKIDFDAPQVLEGKVTRIQYSVSADNQSEFVLQNYKAALTKSGYTIMVAIAGNDLGVSDRPHTWKDKYYEAGGYYNGLGNDKFGIGVHFPLWKNDHSFIAAKGSKGGQEIFIMVYTVVEGNYTLITQDVLEIDAVTTGMVSAEVISNGIAADGRVAIYDIYFETAKSDIKPESAQALSIIAAFIKSNPSKKYFIVGHTDNTGEVSTNLTLSQNRALSVLNELVNQYAVNKEQVKAHGVASLAPVASNATSEGKAKNRRVEIVEQ</sequence>
<comment type="caution">
    <text evidence="7">The sequence shown here is derived from an EMBL/GenBank/DDBJ whole genome shotgun (WGS) entry which is preliminary data.</text>
</comment>